<feature type="compositionally biased region" description="Polar residues" evidence="1">
    <location>
        <begin position="1"/>
        <end position="25"/>
    </location>
</feature>
<dbReference type="Proteomes" id="UP000094527">
    <property type="component" value="Unassembled WGS sequence"/>
</dbReference>
<proteinExistence type="predicted"/>
<dbReference type="GO" id="GO:0008641">
    <property type="term" value="F:ubiquitin-like modifier activating enzyme activity"/>
    <property type="evidence" value="ECO:0007669"/>
    <property type="project" value="InterPro"/>
</dbReference>
<reference evidence="2 3" key="1">
    <citation type="journal article" date="2016" name="Genome Biol. Evol.">
        <title>Gene Family Evolution Reflects Adaptation to Soil Environmental Stressors in the Genome of the Collembolan Orchesella cincta.</title>
        <authorList>
            <person name="Faddeeva-Vakhrusheva A."/>
            <person name="Derks M.F."/>
            <person name="Anvar S.Y."/>
            <person name="Agamennone V."/>
            <person name="Suring W."/>
            <person name="Smit S."/>
            <person name="van Straalen N.M."/>
            <person name="Roelofs D."/>
        </authorList>
    </citation>
    <scope>NUCLEOTIDE SEQUENCE [LARGE SCALE GENOMIC DNA]</scope>
    <source>
        <tissue evidence="2">Mixed pool</tissue>
    </source>
</reference>
<gene>
    <name evidence="2" type="ORF">Ocin01_08148</name>
</gene>
<accession>A0A1D2MZW9</accession>
<dbReference type="EMBL" id="LJIJ01000346">
    <property type="protein sequence ID" value="ODM98530.1"/>
    <property type="molecule type" value="Genomic_DNA"/>
</dbReference>
<evidence type="ECO:0000256" key="1">
    <source>
        <dbReference type="SAM" id="MobiDB-lite"/>
    </source>
</evidence>
<evidence type="ECO:0000313" key="2">
    <source>
        <dbReference type="EMBL" id="ODM98530.1"/>
    </source>
</evidence>
<feature type="region of interest" description="Disordered" evidence="1">
    <location>
        <begin position="1"/>
        <end position="35"/>
    </location>
</feature>
<keyword evidence="3" id="KW-1185">Reference proteome</keyword>
<dbReference type="UniPathway" id="UPA00885"/>
<evidence type="ECO:0000313" key="3">
    <source>
        <dbReference type="Proteomes" id="UP000094527"/>
    </source>
</evidence>
<dbReference type="GO" id="GO:0045116">
    <property type="term" value="P:protein neddylation"/>
    <property type="evidence" value="ECO:0007669"/>
    <property type="project" value="UniProtKB-UniPathway"/>
</dbReference>
<comment type="caution">
    <text evidence="2">The sequence shown here is derived from an EMBL/GenBank/DDBJ whole genome shotgun (WGS) entry which is preliminary data.</text>
</comment>
<dbReference type="AlphaFoldDB" id="A0A1D2MZW9"/>
<dbReference type="OrthoDB" id="5977743at2759"/>
<dbReference type="Gene3D" id="3.40.50.720">
    <property type="entry name" value="NAD(P)-binding Rossmann-like Domain"/>
    <property type="match status" value="1"/>
</dbReference>
<name>A0A1D2MZW9_ORCCI</name>
<dbReference type="InterPro" id="IPR035985">
    <property type="entry name" value="Ubiquitin-activating_enz"/>
</dbReference>
<organism evidence="2 3">
    <name type="scientific">Orchesella cincta</name>
    <name type="common">Springtail</name>
    <name type="synonym">Podura cincta</name>
    <dbReference type="NCBI Taxonomy" id="48709"/>
    <lineage>
        <taxon>Eukaryota</taxon>
        <taxon>Metazoa</taxon>
        <taxon>Ecdysozoa</taxon>
        <taxon>Arthropoda</taxon>
        <taxon>Hexapoda</taxon>
        <taxon>Collembola</taxon>
        <taxon>Entomobryomorpha</taxon>
        <taxon>Entomobryoidea</taxon>
        <taxon>Orchesellidae</taxon>
        <taxon>Orchesellinae</taxon>
        <taxon>Orchesella</taxon>
    </lineage>
</organism>
<protein>
    <submittedName>
        <fullName evidence="2">Uncharacterized protein</fullName>
    </submittedName>
</protein>
<dbReference type="SUPFAM" id="SSF69572">
    <property type="entry name" value="Activating enzymes of the ubiquitin-like proteins"/>
    <property type="match status" value="1"/>
</dbReference>
<sequence>MELSVVHNSQYPKASGTLSLSTGQRQPVDAESGIDGDDPIISTGFMKSRWNELVSLVRITGVTYRLTQGVVKRIIPAVASTNAVIAAACATEVFKLATSCSIPMD</sequence>
<dbReference type="STRING" id="48709.A0A1D2MZW9"/>